<reference evidence="1 4" key="2">
    <citation type="submission" date="2020-08" db="EMBL/GenBank/DDBJ databases">
        <title>Amycolatopsis echigonensis JCM 21831.</title>
        <authorList>
            <person name="Tedsree N."/>
            <person name="Kuncharoen N."/>
            <person name="Likhitwitayawuid K."/>
            <person name="Tanasupawat S."/>
        </authorList>
    </citation>
    <scope>NUCLEOTIDE SEQUENCE [LARGE SCALE GENOMIC DNA]</scope>
    <source>
        <strain evidence="1 4">JCM 21831</strain>
    </source>
</reference>
<reference evidence="2 3" key="1">
    <citation type="submission" date="2017-12" db="EMBL/GenBank/DDBJ databases">
        <title>Sequencing the genomes of 1000 Actinobacteria strains.</title>
        <authorList>
            <person name="Klenk H.-P."/>
        </authorList>
    </citation>
    <scope>NUCLEOTIDE SEQUENCE [LARGE SCALE GENOMIC DNA]</scope>
    <source>
        <strain evidence="2 3">DSM 45165</strain>
    </source>
</reference>
<proteinExistence type="predicted"/>
<protein>
    <submittedName>
        <fullName evidence="2">Uncharacterized protein</fullName>
    </submittedName>
</protein>
<dbReference type="Proteomes" id="UP000550260">
    <property type="component" value="Unassembled WGS sequence"/>
</dbReference>
<gene>
    <name evidence="2" type="ORF">ATK30_3935</name>
    <name evidence="1" type="ORF">H5411_28735</name>
</gene>
<dbReference type="EMBL" id="PJMY01000003">
    <property type="protein sequence ID" value="PKV93097.1"/>
    <property type="molecule type" value="Genomic_DNA"/>
</dbReference>
<accession>A0A2N3WGV1</accession>
<evidence type="ECO:0000313" key="2">
    <source>
        <dbReference type="EMBL" id="PKV93097.1"/>
    </source>
</evidence>
<dbReference type="RefSeq" id="WP_101436799.1">
    <property type="nucleotide sequence ID" value="NZ_JACJHR010000048.1"/>
</dbReference>
<keyword evidence="3" id="KW-1185">Reference proteome</keyword>
<evidence type="ECO:0000313" key="4">
    <source>
        <dbReference type="Proteomes" id="UP000550260"/>
    </source>
</evidence>
<sequence>MFVLYCAVCDRRTLLGVDEVDWVENLTRGVISVSGHCPLGHDAVILTGDAFTPHADPRYFGPAPRVWTKPVHRLRDWLRTRFEMSRDLPGPFYRF</sequence>
<dbReference type="EMBL" id="JACJHR010000048">
    <property type="protein sequence ID" value="MBB2503109.1"/>
    <property type="molecule type" value="Genomic_DNA"/>
</dbReference>
<accession>A0A8E1W2S9</accession>
<name>A0A2N3WGV1_9PSEU</name>
<organism evidence="2 3">
    <name type="scientific">Amycolatopsis echigonensis</name>
    <dbReference type="NCBI Taxonomy" id="2576905"/>
    <lineage>
        <taxon>Bacteria</taxon>
        <taxon>Bacillati</taxon>
        <taxon>Actinomycetota</taxon>
        <taxon>Actinomycetes</taxon>
        <taxon>Pseudonocardiales</taxon>
        <taxon>Pseudonocardiaceae</taxon>
        <taxon>Amycolatopsis</taxon>
    </lineage>
</organism>
<evidence type="ECO:0000313" key="3">
    <source>
        <dbReference type="Proteomes" id="UP000233750"/>
    </source>
</evidence>
<dbReference type="Proteomes" id="UP000233750">
    <property type="component" value="Unassembled WGS sequence"/>
</dbReference>
<dbReference type="AlphaFoldDB" id="A0A2N3WGV1"/>
<comment type="caution">
    <text evidence="2">The sequence shown here is derived from an EMBL/GenBank/DDBJ whole genome shotgun (WGS) entry which is preliminary data.</text>
</comment>
<evidence type="ECO:0000313" key="1">
    <source>
        <dbReference type="EMBL" id="MBB2503109.1"/>
    </source>
</evidence>
<dbReference type="OrthoDB" id="3788232at2"/>